<sequence length="136" mass="15868">MYTCKHFAIYELVPPKVYKERGGKAWQLLDDRLLMTLDKLRERFGVMTVNNYYWGKDREWSGLRTSDSPYYSPYSQHSFGRAADCLFGAASVEAVRQEILANPDDPDFELIGSLELGVSWLHFDVRNCDRIMTYRP</sequence>
<dbReference type="AlphaFoldDB" id="A0A1M6II89"/>
<gene>
    <name evidence="1" type="ORF">SAMN02745216_01491</name>
</gene>
<dbReference type="EMBL" id="FQZU01000006">
    <property type="protein sequence ID" value="SHJ34127.1"/>
    <property type="molecule type" value="Genomic_DNA"/>
</dbReference>
<proteinExistence type="predicted"/>
<evidence type="ECO:0000313" key="1">
    <source>
        <dbReference type="EMBL" id="SHJ34127.1"/>
    </source>
</evidence>
<keyword evidence="2" id="KW-1185">Reference proteome</keyword>
<dbReference type="Proteomes" id="UP000183994">
    <property type="component" value="Unassembled WGS sequence"/>
</dbReference>
<dbReference type="InterPro" id="IPR009045">
    <property type="entry name" value="Zn_M74/Hedgehog-like"/>
</dbReference>
<accession>A0A1M6II89</accession>
<protein>
    <recommendedName>
        <fullName evidence="3">Peptidase M15</fullName>
    </recommendedName>
</protein>
<organism evidence="1 2">
    <name type="scientific">Desulfatibacillum alkenivorans DSM 16219</name>
    <dbReference type="NCBI Taxonomy" id="1121393"/>
    <lineage>
        <taxon>Bacteria</taxon>
        <taxon>Pseudomonadati</taxon>
        <taxon>Thermodesulfobacteriota</taxon>
        <taxon>Desulfobacteria</taxon>
        <taxon>Desulfobacterales</taxon>
        <taxon>Desulfatibacillaceae</taxon>
        <taxon>Desulfatibacillum</taxon>
    </lineage>
</organism>
<dbReference type="RefSeq" id="WP_073474534.1">
    <property type="nucleotide sequence ID" value="NZ_FQZU01000006.1"/>
</dbReference>
<evidence type="ECO:0000313" key="2">
    <source>
        <dbReference type="Proteomes" id="UP000183994"/>
    </source>
</evidence>
<dbReference type="OrthoDB" id="5465146at2"/>
<evidence type="ECO:0008006" key="3">
    <source>
        <dbReference type="Google" id="ProtNLM"/>
    </source>
</evidence>
<name>A0A1M6II89_9BACT</name>
<dbReference type="SUPFAM" id="SSF55166">
    <property type="entry name" value="Hedgehog/DD-peptidase"/>
    <property type="match status" value="1"/>
</dbReference>
<reference evidence="2" key="1">
    <citation type="submission" date="2016-11" db="EMBL/GenBank/DDBJ databases">
        <authorList>
            <person name="Varghese N."/>
            <person name="Submissions S."/>
        </authorList>
    </citation>
    <scope>NUCLEOTIDE SEQUENCE [LARGE SCALE GENOMIC DNA]</scope>
    <source>
        <strain evidence="2">DSM 16219</strain>
    </source>
</reference>